<accession>A0ABR7JKU5</accession>
<dbReference type="InterPro" id="IPR037294">
    <property type="entry name" value="ABC_BtuC-like"/>
</dbReference>
<dbReference type="InterPro" id="IPR000522">
    <property type="entry name" value="ABC_transptr_permease_BtuC"/>
</dbReference>
<keyword evidence="3" id="KW-0813">Transport</keyword>
<keyword evidence="4" id="KW-1003">Cell membrane</keyword>
<dbReference type="CDD" id="cd06550">
    <property type="entry name" value="TM_ABC_iron-siderophores_like"/>
    <property type="match status" value="1"/>
</dbReference>
<evidence type="ECO:0000256" key="1">
    <source>
        <dbReference type="ARBA" id="ARBA00004651"/>
    </source>
</evidence>
<name>A0ABR7JKU5_9FIRM</name>
<dbReference type="Proteomes" id="UP000609849">
    <property type="component" value="Unassembled WGS sequence"/>
</dbReference>
<keyword evidence="6 8" id="KW-1133">Transmembrane helix</keyword>
<dbReference type="Gene3D" id="1.10.3470.10">
    <property type="entry name" value="ABC transporter involved in vitamin B12 uptake, BtuC"/>
    <property type="match status" value="1"/>
</dbReference>
<evidence type="ECO:0000256" key="5">
    <source>
        <dbReference type="ARBA" id="ARBA00022692"/>
    </source>
</evidence>
<evidence type="ECO:0000256" key="3">
    <source>
        <dbReference type="ARBA" id="ARBA00022448"/>
    </source>
</evidence>
<dbReference type="PANTHER" id="PTHR30472:SF24">
    <property type="entry name" value="FERRIC ENTEROBACTIN TRANSPORT SYSTEM PERMEASE PROTEIN FEPG"/>
    <property type="match status" value="1"/>
</dbReference>
<dbReference type="RefSeq" id="WP_153925429.1">
    <property type="nucleotide sequence ID" value="NZ_JACRWE010000001.1"/>
</dbReference>
<evidence type="ECO:0000313" key="9">
    <source>
        <dbReference type="EMBL" id="MBC5995551.1"/>
    </source>
</evidence>
<organism evidence="9 10">
    <name type="scientific">Romboutsia faecis</name>
    <dbReference type="NCBI Taxonomy" id="2764597"/>
    <lineage>
        <taxon>Bacteria</taxon>
        <taxon>Bacillati</taxon>
        <taxon>Bacillota</taxon>
        <taxon>Clostridia</taxon>
        <taxon>Peptostreptococcales</taxon>
        <taxon>Peptostreptococcaceae</taxon>
        <taxon>Romboutsia</taxon>
    </lineage>
</organism>
<dbReference type="PANTHER" id="PTHR30472">
    <property type="entry name" value="FERRIC ENTEROBACTIN TRANSPORT SYSTEM PERMEASE PROTEIN"/>
    <property type="match status" value="1"/>
</dbReference>
<evidence type="ECO:0000256" key="8">
    <source>
        <dbReference type="SAM" id="Phobius"/>
    </source>
</evidence>
<keyword evidence="7 8" id="KW-0472">Membrane</keyword>
<keyword evidence="10" id="KW-1185">Reference proteome</keyword>
<dbReference type="SUPFAM" id="SSF81345">
    <property type="entry name" value="ABC transporter involved in vitamin B12 uptake, BtuC"/>
    <property type="match status" value="1"/>
</dbReference>
<feature type="transmembrane region" description="Helical" evidence="8">
    <location>
        <begin position="306"/>
        <end position="324"/>
    </location>
</feature>
<evidence type="ECO:0000256" key="7">
    <source>
        <dbReference type="ARBA" id="ARBA00023136"/>
    </source>
</evidence>
<evidence type="ECO:0000256" key="2">
    <source>
        <dbReference type="ARBA" id="ARBA00007935"/>
    </source>
</evidence>
<evidence type="ECO:0000313" key="10">
    <source>
        <dbReference type="Proteomes" id="UP000609849"/>
    </source>
</evidence>
<comment type="caution">
    <text evidence="9">The sequence shown here is derived from an EMBL/GenBank/DDBJ whole genome shotgun (WGS) entry which is preliminary data.</text>
</comment>
<comment type="similarity">
    <text evidence="2">Belongs to the binding-protein-dependent transport system permease family. FecCD subfamily.</text>
</comment>
<feature type="transmembrane region" description="Helical" evidence="8">
    <location>
        <begin position="148"/>
        <end position="171"/>
    </location>
</feature>
<feature type="transmembrane region" description="Helical" evidence="8">
    <location>
        <begin position="191"/>
        <end position="211"/>
    </location>
</feature>
<feature type="transmembrane region" description="Helical" evidence="8">
    <location>
        <begin position="93"/>
        <end position="115"/>
    </location>
</feature>
<reference evidence="9 10" key="1">
    <citation type="submission" date="2020-08" db="EMBL/GenBank/DDBJ databases">
        <authorList>
            <person name="Liu C."/>
            <person name="Sun Q."/>
        </authorList>
    </citation>
    <scope>NUCLEOTIDE SEQUENCE [LARGE SCALE GENOMIC DNA]</scope>
    <source>
        <strain evidence="9 10">NSJ-18</strain>
    </source>
</reference>
<feature type="transmembrane region" description="Helical" evidence="8">
    <location>
        <begin position="12"/>
        <end position="33"/>
    </location>
</feature>
<evidence type="ECO:0000256" key="4">
    <source>
        <dbReference type="ARBA" id="ARBA00022475"/>
    </source>
</evidence>
<feature type="transmembrane region" description="Helical" evidence="8">
    <location>
        <begin position="121"/>
        <end position="139"/>
    </location>
</feature>
<evidence type="ECO:0000256" key="6">
    <source>
        <dbReference type="ARBA" id="ARBA00022989"/>
    </source>
</evidence>
<keyword evidence="5 8" id="KW-0812">Transmembrane</keyword>
<comment type="subcellular location">
    <subcellularLocation>
        <location evidence="1">Cell membrane</location>
        <topology evidence="1">Multi-pass membrane protein</topology>
    </subcellularLocation>
</comment>
<gene>
    <name evidence="9" type="ORF">H8923_02145</name>
</gene>
<protein>
    <submittedName>
        <fullName evidence="9">Iron ABC transporter permease</fullName>
    </submittedName>
</protein>
<proteinExistence type="inferred from homology"/>
<dbReference type="EMBL" id="JACRWE010000001">
    <property type="protein sequence ID" value="MBC5995551.1"/>
    <property type="molecule type" value="Genomic_DNA"/>
</dbReference>
<dbReference type="Pfam" id="PF01032">
    <property type="entry name" value="FecCD"/>
    <property type="match status" value="1"/>
</dbReference>
<feature type="transmembrane region" description="Helical" evidence="8">
    <location>
        <begin position="278"/>
        <end position="300"/>
    </location>
</feature>
<sequence length="329" mass="34932">MSIKSKNKKNKIIFISFIAVVILFLISINLGSIKVELKDLIKGLLLNTDDPKVSIIRDIRIPRVLAAIIIGANLAVSGVLLQAIIRNPLAEPSIVGISSGASLVSVIILLFFPTLNTIRPLFGFLGGLVSCILVCGLAFKKGLSPVRIVLAGVAVNAMLTAITNITVQFGAGTVSSVQSWLTGSLANITWIDIKLLLIYSIIGHIGAFILYKSCDLIVLGEKNAKSLGLNYDLHISLICIVAVFLSATATSIGGVIAFVGLVVPHICRIIMGSGHKYLIPFSVTMGGILLLLADTLGRTVFIPLEIPVGIVMAVIGGPVFLYLLRRSEV</sequence>
<feature type="transmembrane region" description="Helical" evidence="8">
    <location>
        <begin position="61"/>
        <end position="81"/>
    </location>
</feature>